<keyword evidence="1" id="KW-0238">DNA-binding</keyword>
<organism evidence="4 5">
    <name type="scientific">Planobispora takensis</name>
    <dbReference type="NCBI Taxonomy" id="1367882"/>
    <lineage>
        <taxon>Bacteria</taxon>
        <taxon>Bacillati</taxon>
        <taxon>Actinomycetota</taxon>
        <taxon>Actinomycetes</taxon>
        <taxon>Streptosporangiales</taxon>
        <taxon>Streptosporangiaceae</taxon>
        <taxon>Planobispora</taxon>
    </lineage>
</organism>
<dbReference type="Pfam" id="PF00376">
    <property type="entry name" value="MerR"/>
    <property type="match status" value="1"/>
</dbReference>
<protein>
    <submittedName>
        <fullName evidence="4">MerR family transcriptional regulator</fullName>
    </submittedName>
</protein>
<reference evidence="4" key="1">
    <citation type="submission" date="2021-01" db="EMBL/GenBank/DDBJ databases">
        <title>Whole genome shotgun sequence of Planobispora takensis NBRC 109077.</title>
        <authorList>
            <person name="Komaki H."/>
            <person name="Tamura T."/>
        </authorList>
    </citation>
    <scope>NUCLEOTIDE SEQUENCE</scope>
    <source>
        <strain evidence="4">NBRC 109077</strain>
    </source>
</reference>
<feature type="domain" description="HTH merR-type" evidence="3">
    <location>
        <begin position="144"/>
        <end position="213"/>
    </location>
</feature>
<dbReference type="RefSeq" id="WP_203873970.1">
    <property type="nucleotide sequence ID" value="NZ_BOOK01000009.1"/>
</dbReference>
<evidence type="ECO:0000259" key="3">
    <source>
        <dbReference type="PROSITE" id="PS50937"/>
    </source>
</evidence>
<keyword evidence="5" id="KW-1185">Reference proteome</keyword>
<evidence type="ECO:0000313" key="4">
    <source>
        <dbReference type="EMBL" id="GIH99506.1"/>
    </source>
</evidence>
<evidence type="ECO:0000256" key="2">
    <source>
        <dbReference type="SAM" id="MobiDB-lite"/>
    </source>
</evidence>
<dbReference type="PROSITE" id="PS50937">
    <property type="entry name" value="HTH_MERR_2"/>
    <property type="match status" value="2"/>
</dbReference>
<dbReference type="GO" id="GO:0003677">
    <property type="term" value="F:DNA binding"/>
    <property type="evidence" value="ECO:0007669"/>
    <property type="project" value="UniProtKB-KW"/>
</dbReference>
<name>A0A8J3SS24_9ACTN</name>
<dbReference type="InterPro" id="IPR047057">
    <property type="entry name" value="MerR_fam"/>
</dbReference>
<dbReference type="SUPFAM" id="SSF46955">
    <property type="entry name" value="Putative DNA-binding domain"/>
    <property type="match status" value="2"/>
</dbReference>
<dbReference type="AlphaFoldDB" id="A0A8J3SS24"/>
<gene>
    <name evidence="4" type="ORF">Pta02_15150</name>
</gene>
<dbReference type="SMART" id="SM00422">
    <property type="entry name" value="HTH_MERR"/>
    <property type="match status" value="2"/>
</dbReference>
<feature type="domain" description="HTH merR-type" evidence="3">
    <location>
        <begin position="31"/>
        <end position="93"/>
    </location>
</feature>
<proteinExistence type="predicted"/>
<dbReference type="Proteomes" id="UP000634476">
    <property type="component" value="Unassembled WGS sequence"/>
</dbReference>
<evidence type="ECO:0000313" key="5">
    <source>
        <dbReference type="Proteomes" id="UP000634476"/>
    </source>
</evidence>
<dbReference type="GO" id="GO:0003700">
    <property type="term" value="F:DNA-binding transcription factor activity"/>
    <property type="evidence" value="ECO:0007669"/>
    <property type="project" value="InterPro"/>
</dbReference>
<dbReference type="EMBL" id="BOOK01000009">
    <property type="protein sequence ID" value="GIH99506.1"/>
    <property type="molecule type" value="Genomic_DNA"/>
</dbReference>
<dbReference type="PANTHER" id="PTHR30204">
    <property type="entry name" value="REDOX-CYCLING DRUG-SENSING TRANSCRIPTIONAL ACTIVATOR SOXR"/>
    <property type="match status" value="1"/>
</dbReference>
<dbReference type="PANTHER" id="PTHR30204:SF93">
    <property type="entry name" value="HTH MERR-TYPE DOMAIN-CONTAINING PROTEIN"/>
    <property type="match status" value="1"/>
</dbReference>
<dbReference type="InterPro" id="IPR009061">
    <property type="entry name" value="DNA-bd_dom_put_sf"/>
</dbReference>
<comment type="caution">
    <text evidence="4">The sequence shown here is derived from an EMBL/GenBank/DDBJ whole genome shotgun (WGS) entry which is preliminary data.</text>
</comment>
<evidence type="ECO:0000256" key="1">
    <source>
        <dbReference type="ARBA" id="ARBA00023125"/>
    </source>
</evidence>
<dbReference type="Gene3D" id="1.10.1660.10">
    <property type="match status" value="2"/>
</dbReference>
<feature type="region of interest" description="Disordered" evidence="2">
    <location>
        <begin position="1"/>
        <end position="25"/>
    </location>
</feature>
<dbReference type="Pfam" id="PF13411">
    <property type="entry name" value="MerR_1"/>
    <property type="match status" value="1"/>
</dbReference>
<accession>A0A8J3SS24</accession>
<sequence length="274" mass="29612">MEHNLQLTGEARALPDAPEGRAPAGLRPVDLARLVGLSTQQIRNYAEMGVLPPVPRTPSGYRRFDARHRRALLACRALERGYGLHTARSIMQSVHAGDLPQALTLMDAGHAALHEQRISLRAAGEALEAVAEQAPEAADVPRQGMRIGEVAAYLGVRTSALRLWESAGLLTPGREAITGYRRFDPADVRDARMIQLLRRSRYPLAVIRLILEGLRRTGGSDALRAAIAQRQAELVERAAAMLEGASLLHRHLVALGAVPGVPAAAGDEVTRPDE</sequence>
<dbReference type="InterPro" id="IPR000551">
    <property type="entry name" value="MerR-type_HTH_dom"/>
</dbReference>